<keyword evidence="2" id="KW-1185">Reference proteome</keyword>
<sequence>MPTDLNTVTSPFLVSSSPSLQSRFSTNRPISTISPAFRPAAMSSPASIAHALTESTTIISARLMRPQSTSIMLGLKLPTRFRSHLHDLRHFGRWSYRPTQVLRVRREGEIHAIQTTGFPNVHSSND</sequence>
<dbReference type="Proteomes" id="UP000054217">
    <property type="component" value="Unassembled WGS sequence"/>
</dbReference>
<accession>A0A0C3P3R1</accession>
<name>A0A0C3P3R1_PISTI</name>
<reference evidence="1 2" key="1">
    <citation type="submission" date="2014-04" db="EMBL/GenBank/DDBJ databases">
        <authorList>
            <consortium name="DOE Joint Genome Institute"/>
            <person name="Kuo A."/>
            <person name="Kohler A."/>
            <person name="Costa M.D."/>
            <person name="Nagy L.G."/>
            <person name="Floudas D."/>
            <person name="Copeland A."/>
            <person name="Barry K.W."/>
            <person name="Cichocki N."/>
            <person name="Veneault-Fourrey C."/>
            <person name="LaButti K."/>
            <person name="Lindquist E.A."/>
            <person name="Lipzen A."/>
            <person name="Lundell T."/>
            <person name="Morin E."/>
            <person name="Murat C."/>
            <person name="Sun H."/>
            <person name="Tunlid A."/>
            <person name="Henrissat B."/>
            <person name="Grigoriev I.V."/>
            <person name="Hibbett D.S."/>
            <person name="Martin F."/>
            <person name="Nordberg H.P."/>
            <person name="Cantor M.N."/>
            <person name="Hua S.X."/>
        </authorList>
    </citation>
    <scope>NUCLEOTIDE SEQUENCE [LARGE SCALE GENOMIC DNA]</scope>
    <source>
        <strain evidence="1 2">Marx 270</strain>
    </source>
</reference>
<reference evidence="2" key="2">
    <citation type="submission" date="2015-01" db="EMBL/GenBank/DDBJ databases">
        <title>Evolutionary Origins and Diversification of the Mycorrhizal Mutualists.</title>
        <authorList>
            <consortium name="DOE Joint Genome Institute"/>
            <consortium name="Mycorrhizal Genomics Consortium"/>
            <person name="Kohler A."/>
            <person name="Kuo A."/>
            <person name="Nagy L.G."/>
            <person name="Floudas D."/>
            <person name="Copeland A."/>
            <person name="Barry K.W."/>
            <person name="Cichocki N."/>
            <person name="Veneault-Fourrey C."/>
            <person name="LaButti K."/>
            <person name="Lindquist E.A."/>
            <person name="Lipzen A."/>
            <person name="Lundell T."/>
            <person name="Morin E."/>
            <person name="Murat C."/>
            <person name="Riley R."/>
            <person name="Ohm R."/>
            <person name="Sun H."/>
            <person name="Tunlid A."/>
            <person name="Henrissat B."/>
            <person name="Grigoriev I.V."/>
            <person name="Hibbett D.S."/>
            <person name="Martin F."/>
        </authorList>
    </citation>
    <scope>NUCLEOTIDE SEQUENCE [LARGE SCALE GENOMIC DNA]</scope>
    <source>
        <strain evidence="2">Marx 270</strain>
    </source>
</reference>
<dbReference type="EMBL" id="KN831959">
    <property type="protein sequence ID" value="KIO07680.1"/>
    <property type="molecule type" value="Genomic_DNA"/>
</dbReference>
<organism evidence="1 2">
    <name type="scientific">Pisolithus tinctorius Marx 270</name>
    <dbReference type="NCBI Taxonomy" id="870435"/>
    <lineage>
        <taxon>Eukaryota</taxon>
        <taxon>Fungi</taxon>
        <taxon>Dikarya</taxon>
        <taxon>Basidiomycota</taxon>
        <taxon>Agaricomycotina</taxon>
        <taxon>Agaricomycetes</taxon>
        <taxon>Agaricomycetidae</taxon>
        <taxon>Boletales</taxon>
        <taxon>Sclerodermatineae</taxon>
        <taxon>Pisolithaceae</taxon>
        <taxon>Pisolithus</taxon>
    </lineage>
</organism>
<dbReference type="HOGENOM" id="CLU_1982462_0_0_1"/>
<proteinExistence type="predicted"/>
<gene>
    <name evidence="1" type="ORF">M404DRAFT_391208</name>
</gene>
<evidence type="ECO:0000313" key="1">
    <source>
        <dbReference type="EMBL" id="KIO07680.1"/>
    </source>
</evidence>
<protein>
    <submittedName>
        <fullName evidence="1">Uncharacterized protein</fullName>
    </submittedName>
</protein>
<dbReference type="InParanoid" id="A0A0C3P3R1"/>
<evidence type="ECO:0000313" key="2">
    <source>
        <dbReference type="Proteomes" id="UP000054217"/>
    </source>
</evidence>
<dbReference type="AlphaFoldDB" id="A0A0C3P3R1"/>